<dbReference type="AlphaFoldDB" id="X1P7J1"/>
<gene>
    <name evidence="1" type="ORF">S06H3_38667</name>
</gene>
<dbReference type="EMBL" id="BARV01023584">
    <property type="protein sequence ID" value="GAI38426.1"/>
    <property type="molecule type" value="Genomic_DNA"/>
</dbReference>
<comment type="caution">
    <text evidence="1">The sequence shown here is derived from an EMBL/GenBank/DDBJ whole genome shotgun (WGS) entry which is preliminary data.</text>
</comment>
<protein>
    <submittedName>
        <fullName evidence="1">Uncharacterized protein</fullName>
    </submittedName>
</protein>
<name>X1P7J1_9ZZZZ</name>
<accession>X1P7J1</accession>
<proteinExistence type="predicted"/>
<feature type="non-terminal residue" evidence="1">
    <location>
        <position position="37"/>
    </location>
</feature>
<reference evidence="1" key="1">
    <citation type="journal article" date="2014" name="Front. Microbiol.">
        <title>High frequency of phylogenetically diverse reductive dehalogenase-homologous genes in deep subseafloor sedimentary metagenomes.</title>
        <authorList>
            <person name="Kawai M."/>
            <person name="Futagami T."/>
            <person name="Toyoda A."/>
            <person name="Takaki Y."/>
            <person name="Nishi S."/>
            <person name="Hori S."/>
            <person name="Arai W."/>
            <person name="Tsubouchi T."/>
            <person name="Morono Y."/>
            <person name="Uchiyama I."/>
            <person name="Ito T."/>
            <person name="Fujiyama A."/>
            <person name="Inagaki F."/>
            <person name="Takami H."/>
        </authorList>
    </citation>
    <scope>NUCLEOTIDE SEQUENCE</scope>
    <source>
        <strain evidence="1">Expedition CK06-06</strain>
    </source>
</reference>
<evidence type="ECO:0000313" key="1">
    <source>
        <dbReference type="EMBL" id="GAI38426.1"/>
    </source>
</evidence>
<sequence>MDSGWKNMQVKDVMTKEVKWAEVPGTRAEALDLLRKL</sequence>
<organism evidence="1">
    <name type="scientific">marine sediment metagenome</name>
    <dbReference type="NCBI Taxonomy" id="412755"/>
    <lineage>
        <taxon>unclassified sequences</taxon>
        <taxon>metagenomes</taxon>
        <taxon>ecological metagenomes</taxon>
    </lineage>
</organism>